<dbReference type="GO" id="GO:0046872">
    <property type="term" value="F:metal ion binding"/>
    <property type="evidence" value="ECO:0007669"/>
    <property type="project" value="UniProtKB-KW"/>
</dbReference>
<evidence type="ECO:0000256" key="4">
    <source>
        <dbReference type="ARBA" id="ARBA00023239"/>
    </source>
</evidence>
<dbReference type="PANTHER" id="PTHR33337:SF40">
    <property type="entry name" value="CENP-V_GFA DOMAIN-CONTAINING PROTEIN-RELATED"/>
    <property type="match status" value="1"/>
</dbReference>
<dbReference type="GO" id="GO:0016846">
    <property type="term" value="F:carbon-sulfur lyase activity"/>
    <property type="evidence" value="ECO:0007669"/>
    <property type="project" value="InterPro"/>
</dbReference>
<dbReference type="PROSITE" id="PS51891">
    <property type="entry name" value="CENP_V_GFA"/>
    <property type="match status" value="1"/>
</dbReference>
<evidence type="ECO:0000313" key="6">
    <source>
        <dbReference type="EMBL" id="SVA64584.1"/>
    </source>
</evidence>
<keyword evidence="4" id="KW-0456">Lyase</keyword>
<dbReference type="InterPro" id="IPR006913">
    <property type="entry name" value="CENP-V/GFA"/>
</dbReference>
<dbReference type="Gene3D" id="3.90.1590.10">
    <property type="entry name" value="glutathione-dependent formaldehyde- activating enzyme (gfa)"/>
    <property type="match status" value="1"/>
</dbReference>
<gene>
    <name evidence="6" type="ORF">METZ01_LOCUS117438</name>
</gene>
<comment type="similarity">
    <text evidence="1">Belongs to the Gfa family.</text>
</comment>
<evidence type="ECO:0000259" key="5">
    <source>
        <dbReference type="PROSITE" id="PS51891"/>
    </source>
</evidence>
<feature type="domain" description="CENP-V/GFA" evidence="5">
    <location>
        <begin position="2"/>
        <end position="112"/>
    </location>
</feature>
<accession>A0A381XIJ5</accession>
<dbReference type="SUPFAM" id="SSF51316">
    <property type="entry name" value="Mss4-like"/>
    <property type="match status" value="1"/>
</dbReference>
<keyword evidence="3" id="KW-0862">Zinc</keyword>
<keyword evidence="2" id="KW-0479">Metal-binding</keyword>
<sequence length="133" mass="15631">MRTGECGCGNIKIRTNGEPEIRLICHCKSCQKRTGSDYSHNVYFFHEQVEIIGEVKNYTRTAQEDRFLTNYFCPECGMTLYWHMDVLPKITGIAISVFDVDDFDMPEESIWEKFKRPWVEFSLQLKHLHGQSE</sequence>
<protein>
    <recommendedName>
        <fullName evidence="5">CENP-V/GFA domain-containing protein</fullName>
    </recommendedName>
</protein>
<proteinExistence type="inferred from homology"/>
<reference evidence="6" key="1">
    <citation type="submission" date="2018-05" db="EMBL/GenBank/DDBJ databases">
        <authorList>
            <person name="Lanie J.A."/>
            <person name="Ng W.-L."/>
            <person name="Kazmierczak K.M."/>
            <person name="Andrzejewski T.M."/>
            <person name="Davidsen T.M."/>
            <person name="Wayne K.J."/>
            <person name="Tettelin H."/>
            <person name="Glass J.I."/>
            <person name="Rusch D."/>
            <person name="Podicherti R."/>
            <person name="Tsui H.-C.T."/>
            <person name="Winkler M.E."/>
        </authorList>
    </citation>
    <scope>NUCLEOTIDE SEQUENCE</scope>
</reference>
<dbReference type="InterPro" id="IPR011057">
    <property type="entry name" value="Mss4-like_sf"/>
</dbReference>
<dbReference type="PANTHER" id="PTHR33337">
    <property type="entry name" value="GFA DOMAIN-CONTAINING PROTEIN"/>
    <property type="match status" value="1"/>
</dbReference>
<evidence type="ECO:0000256" key="2">
    <source>
        <dbReference type="ARBA" id="ARBA00022723"/>
    </source>
</evidence>
<dbReference type="AlphaFoldDB" id="A0A381XIJ5"/>
<dbReference type="EMBL" id="UINC01015316">
    <property type="protein sequence ID" value="SVA64584.1"/>
    <property type="molecule type" value="Genomic_DNA"/>
</dbReference>
<dbReference type="Pfam" id="PF04828">
    <property type="entry name" value="GFA"/>
    <property type="match status" value="1"/>
</dbReference>
<evidence type="ECO:0000256" key="3">
    <source>
        <dbReference type="ARBA" id="ARBA00022833"/>
    </source>
</evidence>
<organism evidence="6">
    <name type="scientific">marine metagenome</name>
    <dbReference type="NCBI Taxonomy" id="408172"/>
    <lineage>
        <taxon>unclassified sequences</taxon>
        <taxon>metagenomes</taxon>
        <taxon>ecological metagenomes</taxon>
    </lineage>
</organism>
<evidence type="ECO:0000256" key="1">
    <source>
        <dbReference type="ARBA" id="ARBA00005495"/>
    </source>
</evidence>
<name>A0A381XIJ5_9ZZZZ</name>